<dbReference type="PROSITE" id="PS50929">
    <property type="entry name" value="ABC_TM1F"/>
    <property type="match status" value="1"/>
</dbReference>
<name>A0A7W7RSR7_9ACTN</name>
<dbReference type="Proteomes" id="UP000534286">
    <property type="component" value="Unassembled WGS sequence"/>
</dbReference>
<feature type="domain" description="ABC transmembrane type-1" evidence="7">
    <location>
        <begin position="33"/>
        <end position="313"/>
    </location>
</feature>
<comment type="caution">
    <text evidence="8">The sequence shown here is derived from an EMBL/GenBank/DDBJ whole genome shotgun (WGS) entry which is preliminary data.</text>
</comment>
<dbReference type="InterPro" id="IPR039421">
    <property type="entry name" value="Type_1_exporter"/>
</dbReference>
<feature type="transmembrane region" description="Helical" evidence="5">
    <location>
        <begin position="68"/>
        <end position="88"/>
    </location>
</feature>
<evidence type="ECO:0000256" key="3">
    <source>
        <dbReference type="ARBA" id="ARBA00022989"/>
    </source>
</evidence>
<dbReference type="PANTHER" id="PTHR43394:SF1">
    <property type="entry name" value="ATP-BINDING CASSETTE SUB-FAMILY B MEMBER 10, MITOCHONDRIAL"/>
    <property type="match status" value="1"/>
</dbReference>
<comment type="subcellular location">
    <subcellularLocation>
        <location evidence="1">Cell membrane</location>
        <topology evidence="1">Multi-pass membrane protein</topology>
    </subcellularLocation>
</comment>
<dbReference type="PANTHER" id="PTHR43394">
    <property type="entry name" value="ATP-DEPENDENT PERMEASE MDL1, MITOCHONDRIAL"/>
    <property type="match status" value="1"/>
</dbReference>
<dbReference type="Pfam" id="PF00005">
    <property type="entry name" value="ABC_tran"/>
    <property type="match status" value="1"/>
</dbReference>
<proteinExistence type="predicted"/>
<dbReference type="RefSeq" id="WP_184753849.1">
    <property type="nucleotide sequence ID" value="NZ_BAABEK010000008.1"/>
</dbReference>
<dbReference type="SUPFAM" id="SSF90123">
    <property type="entry name" value="ABC transporter transmembrane region"/>
    <property type="match status" value="1"/>
</dbReference>
<evidence type="ECO:0000256" key="1">
    <source>
        <dbReference type="ARBA" id="ARBA00004651"/>
    </source>
</evidence>
<dbReference type="Pfam" id="PF00664">
    <property type="entry name" value="ABC_membrane"/>
    <property type="match status" value="1"/>
</dbReference>
<dbReference type="Gene3D" id="3.40.50.300">
    <property type="entry name" value="P-loop containing nucleotide triphosphate hydrolases"/>
    <property type="match status" value="1"/>
</dbReference>
<evidence type="ECO:0000256" key="4">
    <source>
        <dbReference type="ARBA" id="ARBA00023136"/>
    </source>
</evidence>
<keyword evidence="2 5" id="KW-0812">Transmembrane</keyword>
<accession>A0A7W7RSR7</accession>
<feature type="transmembrane region" description="Helical" evidence="5">
    <location>
        <begin position="145"/>
        <end position="164"/>
    </location>
</feature>
<evidence type="ECO:0000259" key="7">
    <source>
        <dbReference type="PROSITE" id="PS50929"/>
    </source>
</evidence>
<gene>
    <name evidence="8" type="ORF">FHR32_001784</name>
</gene>
<feature type="domain" description="ABC transporter" evidence="6">
    <location>
        <begin position="322"/>
        <end position="559"/>
    </location>
</feature>
<dbReference type="InterPro" id="IPR027417">
    <property type="entry name" value="P-loop_NTPase"/>
</dbReference>
<keyword evidence="3 5" id="KW-1133">Transmembrane helix</keyword>
<feature type="transmembrane region" description="Helical" evidence="5">
    <location>
        <begin position="170"/>
        <end position="189"/>
    </location>
</feature>
<dbReference type="GO" id="GO:0005886">
    <property type="term" value="C:plasma membrane"/>
    <property type="evidence" value="ECO:0007669"/>
    <property type="project" value="UniProtKB-SubCell"/>
</dbReference>
<keyword evidence="4 5" id="KW-0472">Membrane</keyword>
<dbReference type="GO" id="GO:0015421">
    <property type="term" value="F:ABC-type oligopeptide transporter activity"/>
    <property type="evidence" value="ECO:0007669"/>
    <property type="project" value="TreeGrafter"/>
</dbReference>
<keyword evidence="9" id="KW-1185">Reference proteome</keyword>
<dbReference type="InterPro" id="IPR003439">
    <property type="entry name" value="ABC_transporter-like_ATP-bd"/>
</dbReference>
<dbReference type="PROSITE" id="PS00211">
    <property type="entry name" value="ABC_TRANSPORTER_1"/>
    <property type="match status" value="1"/>
</dbReference>
<evidence type="ECO:0000313" key="9">
    <source>
        <dbReference type="Proteomes" id="UP000534286"/>
    </source>
</evidence>
<evidence type="ECO:0000256" key="2">
    <source>
        <dbReference type="ARBA" id="ARBA00022692"/>
    </source>
</evidence>
<dbReference type="PROSITE" id="PS50893">
    <property type="entry name" value="ABC_TRANSPORTER_2"/>
    <property type="match status" value="1"/>
</dbReference>
<protein>
    <submittedName>
        <fullName evidence="8">ABC-type multidrug transport system fused ATPase/permease subunit</fullName>
    </submittedName>
</protein>
<evidence type="ECO:0000256" key="5">
    <source>
        <dbReference type="SAM" id="Phobius"/>
    </source>
</evidence>
<feature type="transmembrane region" description="Helical" evidence="5">
    <location>
        <begin position="259"/>
        <end position="278"/>
    </location>
</feature>
<dbReference type="SUPFAM" id="SSF52540">
    <property type="entry name" value="P-loop containing nucleoside triphosphate hydrolases"/>
    <property type="match status" value="1"/>
</dbReference>
<feature type="transmembrane region" description="Helical" evidence="5">
    <location>
        <begin position="284"/>
        <end position="305"/>
    </location>
</feature>
<dbReference type="Gene3D" id="1.20.1560.10">
    <property type="entry name" value="ABC transporter type 1, transmembrane domain"/>
    <property type="match status" value="1"/>
</dbReference>
<dbReference type="AlphaFoldDB" id="A0A7W7RSR7"/>
<organism evidence="8 9">
    <name type="scientific">Streptosporangium album</name>
    <dbReference type="NCBI Taxonomy" id="47479"/>
    <lineage>
        <taxon>Bacteria</taxon>
        <taxon>Bacillati</taxon>
        <taxon>Actinomycetota</taxon>
        <taxon>Actinomycetes</taxon>
        <taxon>Streptosporangiales</taxon>
        <taxon>Streptosporangiaceae</taxon>
        <taxon>Streptosporangium</taxon>
    </lineage>
</organism>
<evidence type="ECO:0000313" key="8">
    <source>
        <dbReference type="EMBL" id="MBB4937479.1"/>
    </source>
</evidence>
<sequence>MRSLPVADPGVPDARSPVRYLRWVARMQAGSLLLGAAYATLWWLAMALVPAAMGKGIDAITAKDMPGLATWGAVLLGLGIVQATAGILRHRMAVYNWLSGAYRTVQVTVRHATRLGATLPKRMSTGEVVSVGNSDIAHIGNAMDILLRGSGAVVAIVTVTVILIGTSLPLGLTVLIGVPVMALAVVPLLRPLHRRQHAHRDLQGDLSTRGADIVAGLRVLRGIGGEQVFADRYTEESQQVRHAGVRVASVESMLEGAQILLPGLLIAGVTWLGATFATRGEITVGQLVAFYGYAVFLVAPLRTLIEAADKLTKGHVAARRVVRILTLEPEVRGGAAHSAGGLLRDIASGVAVHPGVFTAIAAAAPEEAVTIADRLGRYGDGDVDFGDVPLDTLPIAEVRRRILVADNGATLFAGVLRDELDVSGEASAEDIADALYVACAQDIVEALPDGLDGHVAESGREFSGGQQQRLRLARALIADPEVLILIEPTSAVDAHSEARIADRLAKARAGRTTLVCTTSPLVLDRADRVIYVEEGLVRAQGTHRELLATTPAYTAVVTRGEDL</sequence>
<dbReference type="InterPro" id="IPR017871">
    <property type="entry name" value="ABC_transporter-like_CS"/>
</dbReference>
<dbReference type="GO" id="GO:0005524">
    <property type="term" value="F:ATP binding"/>
    <property type="evidence" value="ECO:0007669"/>
    <property type="project" value="InterPro"/>
</dbReference>
<dbReference type="GO" id="GO:0016887">
    <property type="term" value="F:ATP hydrolysis activity"/>
    <property type="evidence" value="ECO:0007669"/>
    <property type="project" value="InterPro"/>
</dbReference>
<dbReference type="InterPro" id="IPR036640">
    <property type="entry name" value="ABC1_TM_sf"/>
</dbReference>
<dbReference type="EMBL" id="JACHJU010000001">
    <property type="protein sequence ID" value="MBB4937479.1"/>
    <property type="molecule type" value="Genomic_DNA"/>
</dbReference>
<evidence type="ECO:0000259" key="6">
    <source>
        <dbReference type="PROSITE" id="PS50893"/>
    </source>
</evidence>
<reference evidence="8 9" key="1">
    <citation type="submission" date="2020-08" db="EMBL/GenBank/DDBJ databases">
        <title>Sequencing the genomes of 1000 actinobacteria strains.</title>
        <authorList>
            <person name="Klenk H.-P."/>
        </authorList>
    </citation>
    <scope>NUCLEOTIDE SEQUENCE [LARGE SCALE GENOMIC DNA]</scope>
    <source>
        <strain evidence="8 9">DSM 43023</strain>
    </source>
</reference>
<feature type="transmembrane region" description="Helical" evidence="5">
    <location>
        <begin position="29"/>
        <end position="48"/>
    </location>
</feature>
<dbReference type="InterPro" id="IPR011527">
    <property type="entry name" value="ABC1_TM_dom"/>
</dbReference>